<sequence>MRRTLIALSLAVAPVALLGACTAATEQAATGGYDMAASRATMADVEMAPDTSYLTDEERQVVNLLIEASGYMDEIYLRQRGEGLPEMRSQIEASGDADTLDMFDRHFGPWDSVADNHPFYGDTAWPEGAGFYPADLTREEFDAYLEANPDQRDALMSPYTVVRRDGDGFVAVPYSEEYAEFLQPAAEKLREAAAITTNPSLKRFLTLRADSFESDDYFESEMAWMDLTDTPIEVAIGPYEVYTDRLYGTKTAFESFVTLRNPDESAALDRYVGYLRDMEGNLPIDAQYHNFARGFESPIAVADQIHGGGDNVPGVQTIAFNLPNDERVREAKGAKKVILANVLGAKFDMILDPIADVVLAQDQAALVSRRYMQLFTLFHELSHSLGPGSITVDGRTTTVNEELREQYSALEESKADVMGIYNLLYMMERGELPVAEKSELLQTYFAGLFRTMRQGIESAHGKGAAAQYGFLLDYGAFSWDEDAGHFVVDEAKLESGITELLRTELMLQATGDYDGTIAFFERYARLDEHAEAAIAGMDGIPVDIRPIYPDGI</sequence>
<gene>
    <name evidence="4" type="ORF">AAV99_06990</name>
</gene>
<keyword evidence="2" id="KW-0378">Hydrolase</keyword>
<dbReference type="GO" id="GO:0046872">
    <property type="term" value="F:metal ion binding"/>
    <property type="evidence" value="ECO:0007669"/>
    <property type="project" value="UniProtKB-KW"/>
</dbReference>
<keyword evidence="1" id="KW-0479">Metal-binding</keyword>
<evidence type="ECO:0000256" key="3">
    <source>
        <dbReference type="SAM" id="SignalP"/>
    </source>
</evidence>
<dbReference type="AlphaFoldDB" id="A0A0H0XNI7"/>
<dbReference type="PANTHER" id="PTHR23422">
    <property type="entry name" value="DIPEPTIDYL PEPTIDASE III-RELATED"/>
    <property type="match status" value="1"/>
</dbReference>
<keyword evidence="3" id="KW-0732">Signal</keyword>
<dbReference type="Pfam" id="PF03571">
    <property type="entry name" value="Peptidase_M49"/>
    <property type="match status" value="1"/>
</dbReference>
<dbReference type="Gene3D" id="3.30.540.30">
    <property type="match status" value="1"/>
</dbReference>
<dbReference type="InterPro" id="IPR039461">
    <property type="entry name" value="Peptidase_M49"/>
</dbReference>
<feature type="chain" id="PRO_5002589025" evidence="3">
    <location>
        <begin position="24"/>
        <end position="552"/>
    </location>
</feature>
<evidence type="ECO:0000256" key="2">
    <source>
        <dbReference type="ARBA" id="ARBA00022801"/>
    </source>
</evidence>
<organism evidence="4 5">
    <name type="scientific">Aurantiacibacter marinus</name>
    <dbReference type="NCBI Taxonomy" id="874156"/>
    <lineage>
        <taxon>Bacteria</taxon>
        <taxon>Pseudomonadati</taxon>
        <taxon>Pseudomonadota</taxon>
        <taxon>Alphaproteobacteria</taxon>
        <taxon>Sphingomonadales</taxon>
        <taxon>Erythrobacteraceae</taxon>
        <taxon>Aurantiacibacter</taxon>
    </lineage>
</organism>
<dbReference type="OrthoDB" id="9812747at2"/>
<evidence type="ECO:0000313" key="5">
    <source>
        <dbReference type="Proteomes" id="UP000053455"/>
    </source>
</evidence>
<evidence type="ECO:0000313" key="4">
    <source>
        <dbReference type="EMBL" id="KLI63507.1"/>
    </source>
</evidence>
<accession>A0A0H0XNI7</accession>
<evidence type="ECO:0000256" key="1">
    <source>
        <dbReference type="ARBA" id="ARBA00022723"/>
    </source>
</evidence>
<reference evidence="4 5" key="1">
    <citation type="submission" date="2015-04" db="EMBL/GenBank/DDBJ databases">
        <title>The draft genome sequence of Erythrobacter marinus HWDM-33.</title>
        <authorList>
            <person name="Zhuang L."/>
            <person name="Liu Y."/>
            <person name="Shao Z."/>
        </authorList>
    </citation>
    <scope>NUCLEOTIDE SEQUENCE [LARGE SCALE GENOMIC DNA]</scope>
    <source>
        <strain evidence="4 5">HWDM-33</strain>
    </source>
</reference>
<dbReference type="EMBL" id="LBHU01000002">
    <property type="protein sequence ID" value="KLI63507.1"/>
    <property type="molecule type" value="Genomic_DNA"/>
</dbReference>
<dbReference type="PATRIC" id="fig|874156.12.peg.1437"/>
<comment type="caution">
    <text evidence="4">The sequence shown here is derived from an EMBL/GenBank/DDBJ whole genome shotgun (WGS) entry which is preliminary data.</text>
</comment>
<dbReference type="Proteomes" id="UP000053455">
    <property type="component" value="Unassembled WGS sequence"/>
</dbReference>
<dbReference type="GO" id="GO:0005737">
    <property type="term" value="C:cytoplasm"/>
    <property type="evidence" value="ECO:0007669"/>
    <property type="project" value="TreeGrafter"/>
</dbReference>
<dbReference type="PROSITE" id="PS51257">
    <property type="entry name" value="PROKAR_LIPOPROTEIN"/>
    <property type="match status" value="1"/>
</dbReference>
<protein>
    <submittedName>
        <fullName evidence="4">DNA mismatch repair protein MutT</fullName>
    </submittedName>
</protein>
<keyword evidence="5" id="KW-1185">Reference proteome</keyword>
<dbReference type="STRING" id="874156.GCA_001021555_01921"/>
<dbReference type="RefSeq" id="WP_047093322.1">
    <property type="nucleotide sequence ID" value="NZ_LBHU01000002.1"/>
</dbReference>
<dbReference type="GO" id="GO:0008239">
    <property type="term" value="F:dipeptidyl-peptidase activity"/>
    <property type="evidence" value="ECO:0007669"/>
    <property type="project" value="TreeGrafter"/>
</dbReference>
<dbReference type="PANTHER" id="PTHR23422:SF9">
    <property type="entry name" value="ZN-DEPENDENT HYDROLASE"/>
    <property type="match status" value="1"/>
</dbReference>
<name>A0A0H0XNI7_9SPHN</name>
<proteinExistence type="predicted"/>
<feature type="signal peptide" evidence="3">
    <location>
        <begin position="1"/>
        <end position="23"/>
    </location>
</feature>